<name>A0ABW6NIN1_9NOCA</name>
<keyword evidence="3" id="KW-0805">Transcription regulation</keyword>
<dbReference type="SUPFAM" id="SSF46689">
    <property type="entry name" value="Homeodomain-like"/>
    <property type="match status" value="1"/>
</dbReference>
<keyword evidence="4" id="KW-0804">Transcription</keyword>
<dbReference type="Proteomes" id="UP001601521">
    <property type="component" value="Unassembled WGS sequence"/>
</dbReference>
<dbReference type="PROSITE" id="PS50045">
    <property type="entry name" value="SIGMA54_INTERACT_4"/>
    <property type="match status" value="1"/>
</dbReference>
<sequence length="536" mass="57198">MHTAVPQGQLSSSRAEIALSWTRSRMNGLREDVEPCLMPEEVDAEGGLVRAAGRALRQAAAELDGSPVALVLTDHAARIVDFQCAAGTIRGTLRDLGIARGVCLGEDVIGTNALGTPAEIRQGVLVRGREHYATAFRDFTCYGHPIFHPVTRRLEGVLAIGGLIGEDDRLPVPLARRMVRDIEDRLQAGSPRAQTRLMSAFQAAASRRGRCVVVIGEGVVLASPAALDLLEAADHAVIRACAEGARAGGERSVSITLASGRPVRLVCTPVDRADGVLVDIAPEKSTGTTFSGCEPDQRQWPLIVVGEAGTGRTSEARRTAGPRSVTFDATDVVLRGDAAWANDARAALSGDGPAVIVENIDLLSEQMTALLARLVSATPRRVVMTSTPGDHLDGVHAPLLSLCNDRADLVPLRRRRHEIPQLAQQIMDEMSAPGRIRLTAETVRVLVAQPWRGNIAELRRVVETVAAIRSAGDVIPSDLPVSHRGGHRLGSPLREAEREIIVAALEAANGNKLQAARALGVSRSTLYNRLRALRIA</sequence>
<dbReference type="InterPro" id="IPR058031">
    <property type="entry name" value="AAA_lid_NorR"/>
</dbReference>
<evidence type="ECO:0000256" key="1">
    <source>
        <dbReference type="ARBA" id="ARBA00022741"/>
    </source>
</evidence>
<keyword evidence="7" id="KW-1185">Reference proteome</keyword>
<dbReference type="InterPro" id="IPR029016">
    <property type="entry name" value="GAF-like_dom_sf"/>
</dbReference>
<dbReference type="Pfam" id="PF25601">
    <property type="entry name" value="AAA_lid_14"/>
    <property type="match status" value="1"/>
</dbReference>
<dbReference type="PRINTS" id="PR01590">
    <property type="entry name" value="HTHFIS"/>
</dbReference>
<dbReference type="InterPro" id="IPR009057">
    <property type="entry name" value="Homeodomain-like_sf"/>
</dbReference>
<dbReference type="PANTHER" id="PTHR32071">
    <property type="entry name" value="TRANSCRIPTIONAL REGULATORY PROTEIN"/>
    <property type="match status" value="1"/>
</dbReference>
<accession>A0ABW6NIN1</accession>
<comment type="caution">
    <text evidence="6">The sequence shown here is derived from an EMBL/GenBank/DDBJ whole genome shotgun (WGS) entry which is preliminary data.</text>
</comment>
<evidence type="ECO:0000256" key="2">
    <source>
        <dbReference type="ARBA" id="ARBA00022840"/>
    </source>
</evidence>
<protein>
    <submittedName>
        <fullName evidence="6">Sigma-54-dependent Fis family transcriptional regulator</fullName>
    </submittedName>
</protein>
<evidence type="ECO:0000256" key="3">
    <source>
        <dbReference type="ARBA" id="ARBA00023015"/>
    </source>
</evidence>
<evidence type="ECO:0000313" key="7">
    <source>
        <dbReference type="Proteomes" id="UP001601521"/>
    </source>
</evidence>
<organism evidence="6 7">
    <name type="scientific">Nocardia africana</name>
    <dbReference type="NCBI Taxonomy" id="134964"/>
    <lineage>
        <taxon>Bacteria</taxon>
        <taxon>Bacillati</taxon>
        <taxon>Actinomycetota</taxon>
        <taxon>Actinomycetes</taxon>
        <taxon>Mycobacteriales</taxon>
        <taxon>Nocardiaceae</taxon>
        <taxon>Nocardia</taxon>
    </lineage>
</organism>
<dbReference type="Gene3D" id="1.10.8.60">
    <property type="match status" value="1"/>
</dbReference>
<dbReference type="EMBL" id="JBIALX010000005">
    <property type="protein sequence ID" value="MFF0454819.1"/>
    <property type="molecule type" value="Genomic_DNA"/>
</dbReference>
<evidence type="ECO:0000313" key="6">
    <source>
        <dbReference type="EMBL" id="MFF0454819.1"/>
    </source>
</evidence>
<dbReference type="InterPro" id="IPR002197">
    <property type="entry name" value="HTH_Fis"/>
</dbReference>
<feature type="domain" description="Sigma-54 factor interaction" evidence="5">
    <location>
        <begin position="357"/>
        <end position="467"/>
    </location>
</feature>
<reference evidence="6 7" key="1">
    <citation type="submission" date="2024-10" db="EMBL/GenBank/DDBJ databases">
        <title>The Natural Products Discovery Center: Release of the First 8490 Sequenced Strains for Exploring Actinobacteria Biosynthetic Diversity.</title>
        <authorList>
            <person name="Kalkreuter E."/>
            <person name="Kautsar S.A."/>
            <person name="Yang D."/>
            <person name="Bader C.D."/>
            <person name="Teijaro C.N."/>
            <person name="Fluegel L."/>
            <person name="Davis C.M."/>
            <person name="Simpson J.R."/>
            <person name="Lauterbach L."/>
            <person name="Steele A.D."/>
            <person name="Gui C."/>
            <person name="Meng S."/>
            <person name="Li G."/>
            <person name="Viehrig K."/>
            <person name="Ye F."/>
            <person name="Su P."/>
            <person name="Kiefer A.F."/>
            <person name="Nichols A."/>
            <person name="Cepeda A.J."/>
            <person name="Yan W."/>
            <person name="Fan B."/>
            <person name="Jiang Y."/>
            <person name="Adhikari A."/>
            <person name="Zheng C.-J."/>
            <person name="Schuster L."/>
            <person name="Cowan T.M."/>
            <person name="Smanski M.J."/>
            <person name="Chevrette M.G."/>
            <person name="De Carvalho L.P.S."/>
            <person name="Shen B."/>
        </authorList>
    </citation>
    <scope>NUCLEOTIDE SEQUENCE [LARGE SCALE GENOMIC DNA]</scope>
    <source>
        <strain evidence="6 7">NPDC004550</strain>
    </source>
</reference>
<dbReference type="Gene3D" id="3.30.450.40">
    <property type="match status" value="1"/>
</dbReference>
<dbReference type="InterPro" id="IPR002078">
    <property type="entry name" value="Sigma_54_int"/>
</dbReference>
<keyword evidence="2" id="KW-0067">ATP-binding</keyword>
<dbReference type="SUPFAM" id="SSF52540">
    <property type="entry name" value="P-loop containing nucleoside triphosphate hydrolases"/>
    <property type="match status" value="1"/>
</dbReference>
<keyword evidence="1" id="KW-0547">Nucleotide-binding</keyword>
<gene>
    <name evidence="6" type="ORF">ACFYTH_15765</name>
</gene>
<evidence type="ECO:0000259" key="5">
    <source>
        <dbReference type="PROSITE" id="PS50045"/>
    </source>
</evidence>
<dbReference type="Pfam" id="PF02954">
    <property type="entry name" value="HTH_8"/>
    <property type="match status" value="1"/>
</dbReference>
<evidence type="ECO:0000256" key="4">
    <source>
        <dbReference type="ARBA" id="ARBA00023163"/>
    </source>
</evidence>
<dbReference type="RefSeq" id="WP_387251663.1">
    <property type="nucleotide sequence ID" value="NZ_JBIALX010000005.1"/>
</dbReference>
<dbReference type="InterPro" id="IPR027417">
    <property type="entry name" value="P-loop_NTPase"/>
</dbReference>
<dbReference type="Gene3D" id="1.10.10.60">
    <property type="entry name" value="Homeodomain-like"/>
    <property type="match status" value="1"/>
</dbReference>
<proteinExistence type="predicted"/>